<proteinExistence type="predicted"/>
<gene>
    <name evidence="2" type="ORF">SAMN04488503_2993</name>
</gene>
<feature type="transmembrane region" description="Helical" evidence="1">
    <location>
        <begin position="12"/>
        <end position="31"/>
    </location>
</feature>
<name>A0A239C812_9BACT</name>
<evidence type="ECO:0000313" key="2">
    <source>
        <dbReference type="EMBL" id="SNS16079.1"/>
    </source>
</evidence>
<reference evidence="2 3" key="1">
    <citation type="submission" date="2017-06" db="EMBL/GenBank/DDBJ databases">
        <authorList>
            <person name="Kim H.J."/>
            <person name="Triplett B.A."/>
        </authorList>
    </citation>
    <scope>NUCLEOTIDE SEQUENCE [LARGE SCALE GENOMIC DNA]</scope>
    <source>
        <strain evidence="2 3">DSM 13116</strain>
    </source>
</reference>
<keyword evidence="1" id="KW-0472">Membrane</keyword>
<keyword evidence="1" id="KW-0812">Transmembrane</keyword>
<protein>
    <submittedName>
        <fullName evidence="2">Uncharacterized protein</fullName>
    </submittedName>
</protein>
<organism evidence="2 3">
    <name type="scientific">Humidesulfovibrio mexicanus</name>
    <dbReference type="NCBI Taxonomy" id="147047"/>
    <lineage>
        <taxon>Bacteria</taxon>
        <taxon>Pseudomonadati</taxon>
        <taxon>Thermodesulfobacteriota</taxon>
        <taxon>Desulfovibrionia</taxon>
        <taxon>Desulfovibrionales</taxon>
        <taxon>Desulfovibrionaceae</taxon>
        <taxon>Humidesulfovibrio</taxon>
    </lineage>
</organism>
<evidence type="ECO:0000313" key="3">
    <source>
        <dbReference type="Proteomes" id="UP000198324"/>
    </source>
</evidence>
<dbReference type="Proteomes" id="UP000198324">
    <property type="component" value="Unassembled WGS sequence"/>
</dbReference>
<accession>A0A239C812</accession>
<dbReference type="EMBL" id="FZOC01000007">
    <property type="protein sequence ID" value="SNS16079.1"/>
    <property type="molecule type" value="Genomic_DNA"/>
</dbReference>
<evidence type="ECO:0000256" key="1">
    <source>
        <dbReference type="SAM" id="Phobius"/>
    </source>
</evidence>
<keyword evidence="1" id="KW-1133">Transmembrane helix</keyword>
<dbReference type="AlphaFoldDB" id="A0A239C812"/>
<keyword evidence="3" id="KW-1185">Reference proteome</keyword>
<sequence length="149" mass="15613">MTVDRTRTNKVVLKVFAVAALALGALAVWGMSQKKAPPPAAPAATPQAAMTEAQAKAEVGRLLAELDSFKVLEGFHAGAFSGKGLPQAVRWYQDATALRDRISADMSLPAALRAAPGNLLGLGLAYQQSKGQETPGTKGDREMVVEALK</sequence>